<dbReference type="GO" id="GO:0032259">
    <property type="term" value="P:methylation"/>
    <property type="evidence" value="ECO:0007669"/>
    <property type="project" value="UniProtKB-KW"/>
</dbReference>
<name>A0A1I1LA43_9BACT</name>
<accession>A0A1I1LA43</accession>
<gene>
    <name evidence="1" type="ORF">SAMN05421780_108132</name>
</gene>
<reference evidence="1 2" key="1">
    <citation type="submission" date="2016-10" db="EMBL/GenBank/DDBJ databases">
        <authorList>
            <person name="de Groot N.N."/>
        </authorList>
    </citation>
    <scope>NUCLEOTIDE SEQUENCE [LARGE SCALE GENOMIC DNA]</scope>
    <source>
        <strain evidence="1 2">DSM 6793</strain>
    </source>
</reference>
<dbReference type="Proteomes" id="UP000199514">
    <property type="component" value="Unassembled WGS sequence"/>
</dbReference>
<dbReference type="AlphaFoldDB" id="A0A1I1LA43"/>
<keyword evidence="2" id="KW-1185">Reference proteome</keyword>
<dbReference type="PANTHER" id="PTHR43042">
    <property type="entry name" value="SAM-DEPENDENT METHYLTRANSFERASE"/>
    <property type="match status" value="1"/>
</dbReference>
<dbReference type="InterPro" id="IPR029063">
    <property type="entry name" value="SAM-dependent_MTases_sf"/>
</dbReference>
<keyword evidence="1" id="KW-0808">Transferase</keyword>
<dbReference type="Gene3D" id="2.60.40.1180">
    <property type="entry name" value="Golgi alpha-mannosidase II"/>
    <property type="match status" value="1"/>
</dbReference>
<dbReference type="SUPFAM" id="SSF53335">
    <property type="entry name" value="S-adenosyl-L-methionine-dependent methyltransferases"/>
    <property type="match status" value="1"/>
</dbReference>
<dbReference type="EMBL" id="FOLE01000008">
    <property type="protein sequence ID" value="SFC69835.1"/>
    <property type="molecule type" value="Genomic_DNA"/>
</dbReference>
<evidence type="ECO:0000313" key="2">
    <source>
        <dbReference type="Proteomes" id="UP000199514"/>
    </source>
</evidence>
<dbReference type="GO" id="GO:0008168">
    <property type="term" value="F:methyltransferase activity"/>
    <property type="evidence" value="ECO:0007669"/>
    <property type="project" value="UniProtKB-KW"/>
</dbReference>
<organism evidence="1 2">
    <name type="scientific">Flexibacter flexilis DSM 6793</name>
    <dbReference type="NCBI Taxonomy" id="927664"/>
    <lineage>
        <taxon>Bacteria</taxon>
        <taxon>Pseudomonadati</taxon>
        <taxon>Bacteroidota</taxon>
        <taxon>Cytophagia</taxon>
        <taxon>Cytophagales</taxon>
        <taxon>Flexibacteraceae</taxon>
        <taxon>Flexibacter</taxon>
    </lineage>
</organism>
<sequence>MKSIALLTPEHWSTYQLIDSGNFEKLERFGDHILARPEPQAAWDKSLSETDWENLAGATFRREKGSQEKGEWIVRKGTPERWFMDYRSPQMRLSFKIALSSFKHVGIFPEQAANWEYIFTHTQKMPVQTPRVLNLFAYTGGASLAAKAAGADVAHVDSVKQVVSWARENMEASKLDNIRWVVEDALKFVKREVKRGSVYQGIILDPPAYGRGPDGEKWVLEEHINELLKLCSQLLDKQNHFFILNLYSLGFSTLIVENLINCSFGQVKNPEAGELYLEDKHKKRLPLGTYYRFHS</sequence>
<evidence type="ECO:0000313" key="1">
    <source>
        <dbReference type="EMBL" id="SFC69835.1"/>
    </source>
</evidence>
<dbReference type="CDD" id="cd02440">
    <property type="entry name" value="AdoMet_MTases"/>
    <property type="match status" value="1"/>
</dbReference>
<proteinExistence type="predicted"/>
<dbReference type="STRING" id="927664.SAMN05421780_108132"/>
<protein>
    <submittedName>
        <fullName evidence="1">23S rRNA (Cytosine1962-C5)-methyltransferase</fullName>
    </submittedName>
</protein>
<dbReference type="Pfam" id="PF03602">
    <property type="entry name" value="Cons_hypoth95"/>
    <property type="match status" value="1"/>
</dbReference>
<dbReference type="InterPro" id="IPR013780">
    <property type="entry name" value="Glyco_hydro_b"/>
</dbReference>
<dbReference type="Gene3D" id="3.40.50.150">
    <property type="entry name" value="Vaccinia Virus protein VP39"/>
    <property type="match status" value="1"/>
</dbReference>
<keyword evidence="1" id="KW-0489">Methyltransferase</keyword>
<dbReference type="PANTHER" id="PTHR43042:SF2">
    <property type="entry name" value="SAM-DEPENDENT METHYLTRANSFERASE"/>
    <property type="match status" value="1"/>
</dbReference>